<evidence type="ECO:0000256" key="12">
    <source>
        <dbReference type="ARBA" id="ARBA00032242"/>
    </source>
</evidence>
<evidence type="ECO:0000313" key="19">
    <source>
        <dbReference type="Proteomes" id="UP001075354"/>
    </source>
</evidence>
<evidence type="ECO:0000313" key="18">
    <source>
        <dbReference type="EMBL" id="KAJ1532297.1"/>
    </source>
</evidence>
<dbReference type="GO" id="GO:0005776">
    <property type="term" value="C:autophagosome"/>
    <property type="evidence" value="ECO:0007669"/>
    <property type="project" value="TreeGrafter"/>
</dbReference>
<dbReference type="Pfam" id="PF00069">
    <property type="entry name" value="Pkinase"/>
    <property type="match status" value="1"/>
</dbReference>
<dbReference type="EMBL" id="JAPTSV010000001">
    <property type="protein sequence ID" value="KAJ1532297.1"/>
    <property type="molecule type" value="Genomic_DNA"/>
</dbReference>
<dbReference type="SMART" id="SM00745">
    <property type="entry name" value="MIT"/>
    <property type="match status" value="1"/>
</dbReference>
<evidence type="ECO:0000259" key="17">
    <source>
        <dbReference type="PROSITE" id="PS50011"/>
    </source>
</evidence>
<dbReference type="GO" id="GO:0000045">
    <property type="term" value="P:autophagosome assembly"/>
    <property type="evidence" value="ECO:0007669"/>
    <property type="project" value="TreeGrafter"/>
</dbReference>
<dbReference type="InterPro" id="IPR036181">
    <property type="entry name" value="MIT_dom_sf"/>
</dbReference>
<dbReference type="PANTHER" id="PTHR24348">
    <property type="entry name" value="SERINE/THREONINE-PROTEIN KINASE UNC-51-RELATED"/>
    <property type="match status" value="1"/>
</dbReference>
<comment type="caution">
    <text evidence="18">The sequence shown here is derived from an EMBL/GenBank/DDBJ whole genome shotgun (WGS) entry which is preliminary data.</text>
</comment>
<dbReference type="InterPro" id="IPR011009">
    <property type="entry name" value="Kinase-like_dom_sf"/>
</dbReference>
<reference evidence="18" key="1">
    <citation type="submission" date="2022-12" db="EMBL/GenBank/DDBJ databases">
        <title>Chromosome-level genome assembly of the bean flower thrips Megalurothrips usitatus.</title>
        <authorList>
            <person name="Ma L."/>
            <person name="Liu Q."/>
            <person name="Li H."/>
            <person name="Cai W."/>
        </authorList>
    </citation>
    <scope>NUCLEOTIDE SEQUENCE</scope>
    <source>
        <strain evidence="18">Cailab_2022a</strain>
    </source>
</reference>
<dbReference type="FunFam" id="1.10.510.10:FF:000571">
    <property type="entry name" value="Maternal embryonic leucine zipper kinase"/>
    <property type="match status" value="1"/>
</dbReference>
<dbReference type="PROSITE" id="PS00107">
    <property type="entry name" value="PROTEIN_KINASE_ATP"/>
    <property type="match status" value="1"/>
</dbReference>
<keyword evidence="7" id="KW-0677">Repeat</keyword>
<keyword evidence="6" id="KW-0808">Transferase</keyword>
<keyword evidence="11" id="KW-0072">Autophagy</keyword>
<dbReference type="Proteomes" id="UP001075354">
    <property type="component" value="Chromosome 1"/>
</dbReference>
<evidence type="ECO:0000256" key="14">
    <source>
        <dbReference type="ARBA" id="ARBA00048679"/>
    </source>
</evidence>
<evidence type="ECO:0000256" key="7">
    <source>
        <dbReference type="ARBA" id="ARBA00022737"/>
    </source>
</evidence>
<evidence type="ECO:0000256" key="11">
    <source>
        <dbReference type="ARBA" id="ARBA00023006"/>
    </source>
</evidence>
<evidence type="ECO:0000256" key="15">
    <source>
        <dbReference type="PROSITE-ProRule" id="PRU10141"/>
    </source>
</evidence>
<dbReference type="Gene3D" id="3.30.200.20">
    <property type="entry name" value="Phosphorylase Kinase, domain 1"/>
    <property type="match status" value="1"/>
</dbReference>
<dbReference type="GO" id="GO:0061709">
    <property type="term" value="P:reticulophagy"/>
    <property type="evidence" value="ECO:0007669"/>
    <property type="project" value="TreeGrafter"/>
</dbReference>
<dbReference type="FunFam" id="3.30.200.20:FF:000042">
    <property type="entry name" value="Aurora kinase A"/>
    <property type="match status" value="1"/>
</dbReference>
<dbReference type="GO" id="GO:0034045">
    <property type="term" value="C:phagophore assembly site membrane"/>
    <property type="evidence" value="ECO:0007669"/>
    <property type="project" value="TreeGrafter"/>
</dbReference>
<dbReference type="GO" id="GO:0042594">
    <property type="term" value="P:response to starvation"/>
    <property type="evidence" value="ECO:0007669"/>
    <property type="project" value="TreeGrafter"/>
</dbReference>
<evidence type="ECO:0000256" key="16">
    <source>
        <dbReference type="RuleBase" id="RU000304"/>
    </source>
</evidence>
<dbReference type="GO" id="GO:0004674">
    <property type="term" value="F:protein serine/threonine kinase activity"/>
    <property type="evidence" value="ECO:0007669"/>
    <property type="project" value="UniProtKB-KW"/>
</dbReference>
<dbReference type="PROSITE" id="PS50011">
    <property type="entry name" value="PROTEIN_KINASE_DOM"/>
    <property type="match status" value="1"/>
</dbReference>
<accession>A0AAV7Y6R9</accession>
<dbReference type="SUPFAM" id="SSF56112">
    <property type="entry name" value="Protein kinase-like (PK-like)"/>
    <property type="match status" value="1"/>
</dbReference>
<keyword evidence="9" id="KW-0418">Kinase</keyword>
<evidence type="ECO:0000256" key="6">
    <source>
        <dbReference type="ARBA" id="ARBA00022679"/>
    </source>
</evidence>
<feature type="binding site" evidence="15">
    <location>
        <position position="39"/>
    </location>
    <ligand>
        <name>ATP</name>
        <dbReference type="ChEBI" id="CHEBI:30616"/>
    </ligand>
</feature>
<comment type="similarity">
    <text evidence="16">Belongs to the protein kinase superfamily.</text>
</comment>
<gene>
    <name evidence="18" type="ORF">ONE63_000906</name>
</gene>
<evidence type="ECO:0000256" key="8">
    <source>
        <dbReference type="ARBA" id="ARBA00022741"/>
    </source>
</evidence>
<protein>
    <recommendedName>
        <fullName evidence="3">Serine/threonine-protein kinase ULK3</fullName>
        <ecNumber evidence="2">2.7.11.1</ecNumber>
    </recommendedName>
    <alternativeName>
        <fullName evidence="12">Unc-51-like kinase 3</fullName>
    </alternativeName>
</protein>
<evidence type="ECO:0000256" key="2">
    <source>
        <dbReference type="ARBA" id="ARBA00012513"/>
    </source>
</evidence>
<organism evidence="18 19">
    <name type="scientific">Megalurothrips usitatus</name>
    <name type="common">bean blossom thrips</name>
    <dbReference type="NCBI Taxonomy" id="439358"/>
    <lineage>
        <taxon>Eukaryota</taxon>
        <taxon>Metazoa</taxon>
        <taxon>Ecdysozoa</taxon>
        <taxon>Arthropoda</taxon>
        <taxon>Hexapoda</taxon>
        <taxon>Insecta</taxon>
        <taxon>Pterygota</taxon>
        <taxon>Neoptera</taxon>
        <taxon>Paraneoptera</taxon>
        <taxon>Thysanoptera</taxon>
        <taxon>Terebrantia</taxon>
        <taxon>Thripoidea</taxon>
        <taxon>Thripidae</taxon>
        <taxon>Megalurothrips</taxon>
    </lineage>
</organism>
<evidence type="ECO:0000256" key="13">
    <source>
        <dbReference type="ARBA" id="ARBA00047899"/>
    </source>
</evidence>
<dbReference type="InterPro" id="IPR000719">
    <property type="entry name" value="Prot_kinase_dom"/>
</dbReference>
<dbReference type="EC" id="2.7.11.1" evidence="2"/>
<keyword evidence="19" id="KW-1185">Reference proteome</keyword>
<dbReference type="GO" id="GO:0000422">
    <property type="term" value="P:autophagy of mitochondrion"/>
    <property type="evidence" value="ECO:0007669"/>
    <property type="project" value="TreeGrafter"/>
</dbReference>
<dbReference type="InterPro" id="IPR008271">
    <property type="entry name" value="Ser/Thr_kinase_AS"/>
</dbReference>
<dbReference type="GO" id="GO:0034727">
    <property type="term" value="P:piecemeal microautophagy of the nucleus"/>
    <property type="evidence" value="ECO:0007669"/>
    <property type="project" value="TreeGrafter"/>
</dbReference>
<keyword evidence="10 15" id="KW-0067">ATP-binding</keyword>
<comment type="catalytic activity">
    <reaction evidence="13">
        <text>L-threonyl-[protein] + ATP = O-phospho-L-threonyl-[protein] + ADP + H(+)</text>
        <dbReference type="Rhea" id="RHEA:46608"/>
        <dbReference type="Rhea" id="RHEA-COMP:11060"/>
        <dbReference type="Rhea" id="RHEA-COMP:11605"/>
        <dbReference type="ChEBI" id="CHEBI:15378"/>
        <dbReference type="ChEBI" id="CHEBI:30013"/>
        <dbReference type="ChEBI" id="CHEBI:30616"/>
        <dbReference type="ChEBI" id="CHEBI:61977"/>
        <dbReference type="ChEBI" id="CHEBI:456216"/>
        <dbReference type="EC" id="2.7.11.1"/>
    </reaction>
</comment>
<dbReference type="PANTHER" id="PTHR24348:SF65">
    <property type="entry name" value="SERINE_THREONINE-PROTEIN KINASE ULK3"/>
    <property type="match status" value="1"/>
</dbReference>
<evidence type="ECO:0000256" key="10">
    <source>
        <dbReference type="ARBA" id="ARBA00022840"/>
    </source>
</evidence>
<dbReference type="SUPFAM" id="SSF116846">
    <property type="entry name" value="MIT domain"/>
    <property type="match status" value="2"/>
</dbReference>
<dbReference type="AlphaFoldDB" id="A0AAV7Y6R9"/>
<evidence type="ECO:0000256" key="1">
    <source>
        <dbReference type="ARBA" id="ARBA00004496"/>
    </source>
</evidence>
<feature type="domain" description="Protein kinase" evidence="17">
    <location>
        <begin position="9"/>
        <end position="263"/>
    </location>
</feature>
<keyword evidence="8 15" id="KW-0547">Nucleotide-binding</keyword>
<dbReference type="InterPro" id="IPR045269">
    <property type="entry name" value="Atg1-like"/>
</dbReference>
<dbReference type="GO" id="GO:0005524">
    <property type="term" value="F:ATP binding"/>
    <property type="evidence" value="ECO:0007669"/>
    <property type="project" value="UniProtKB-UniRule"/>
</dbReference>
<dbReference type="PROSITE" id="PS00108">
    <property type="entry name" value="PROTEIN_KINASE_ST"/>
    <property type="match status" value="1"/>
</dbReference>
<evidence type="ECO:0000256" key="9">
    <source>
        <dbReference type="ARBA" id="ARBA00022777"/>
    </source>
</evidence>
<keyword evidence="5 16" id="KW-0723">Serine/threonine-protein kinase</keyword>
<evidence type="ECO:0000256" key="3">
    <source>
        <dbReference type="ARBA" id="ARBA00021644"/>
    </source>
</evidence>
<dbReference type="Gene3D" id="1.20.58.80">
    <property type="entry name" value="Phosphotransferase system, lactose/cellobiose-type IIA subunit"/>
    <property type="match status" value="2"/>
</dbReference>
<dbReference type="Pfam" id="PF04212">
    <property type="entry name" value="MIT"/>
    <property type="match status" value="1"/>
</dbReference>
<sequence>MTTPHVEGYVIVEKIGAGSYSNVYKAFKKDGCREAVAIKVVEKRRLSKSAEDNIVTEISLLKKLKHPHIVNMKDFLYDGRCIYIIMEWCGGGDLSGFIKKKRSLPEPVCKRFLQQLADALKYLRSHNVCHMDLKPSNLLLGQQQVLKIGDFGFAQYLSDEDKHNSVRGSPLYMAPEMLLARKYDARVDLWSVGIIMYECLFGKAPYSSSSFQELADKIRSKAPIEIPKCAAVSTQCRDLLSRLLKHDPEQRIDYDSFFKHEYLDLEHFPCEESLHKAIDLVSKAVKLDAEHKEREAFNLYCEGLLYFVPLLNAEMDPLKKTALRTKVDEYIKRAEELKNPAAATQTSSNDSSAFSQLLKMCTTSEKLCTALEIGHTGEMYMTEGQYSLALGKFESCLASLMPILAAEPKGPRRDLLHKQVQSWLLLAESSKSLAALPKLKERSSVPATSVRGKKLVRSR</sequence>
<dbReference type="SMART" id="SM00220">
    <property type="entry name" value="S_TKc"/>
    <property type="match status" value="1"/>
</dbReference>
<comment type="catalytic activity">
    <reaction evidence="14">
        <text>L-seryl-[protein] + ATP = O-phospho-L-seryl-[protein] + ADP + H(+)</text>
        <dbReference type="Rhea" id="RHEA:17989"/>
        <dbReference type="Rhea" id="RHEA-COMP:9863"/>
        <dbReference type="Rhea" id="RHEA-COMP:11604"/>
        <dbReference type="ChEBI" id="CHEBI:15378"/>
        <dbReference type="ChEBI" id="CHEBI:29999"/>
        <dbReference type="ChEBI" id="CHEBI:30616"/>
        <dbReference type="ChEBI" id="CHEBI:83421"/>
        <dbReference type="ChEBI" id="CHEBI:456216"/>
        <dbReference type="EC" id="2.7.11.1"/>
    </reaction>
</comment>
<comment type="subcellular location">
    <subcellularLocation>
        <location evidence="1">Cytoplasm</location>
    </subcellularLocation>
</comment>
<proteinExistence type="inferred from homology"/>
<name>A0AAV7Y6R9_9NEOP</name>
<dbReference type="Gene3D" id="1.10.510.10">
    <property type="entry name" value="Transferase(Phosphotransferase) domain 1"/>
    <property type="match status" value="1"/>
</dbReference>
<keyword evidence="4" id="KW-0963">Cytoplasm</keyword>
<evidence type="ECO:0000256" key="5">
    <source>
        <dbReference type="ARBA" id="ARBA00022527"/>
    </source>
</evidence>
<dbReference type="InterPro" id="IPR017441">
    <property type="entry name" value="Protein_kinase_ATP_BS"/>
</dbReference>
<dbReference type="InterPro" id="IPR007330">
    <property type="entry name" value="MIT_dom"/>
</dbReference>
<dbReference type="GO" id="GO:0010506">
    <property type="term" value="P:regulation of autophagy"/>
    <property type="evidence" value="ECO:0007669"/>
    <property type="project" value="InterPro"/>
</dbReference>
<dbReference type="GO" id="GO:0005829">
    <property type="term" value="C:cytosol"/>
    <property type="evidence" value="ECO:0007669"/>
    <property type="project" value="TreeGrafter"/>
</dbReference>
<evidence type="ECO:0000256" key="4">
    <source>
        <dbReference type="ARBA" id="ARBA00022490"/>
    </source>
</evidence>